<gene>
    <name evidence="1" type="ORF">S01H1_27455</name>
</gene>
<dbReference type="AlphaFoldDB" id="X0TS31"/>
<dbReference type="SUPFAM" id="SSF56731">
    <property type="entry name" value="DNA primase core"/>
    <property type="match status" value="1"/>
</dbReference>
<reference evidence="1" key="1">
    <citation type="journal article" date="2014" name="Front. Microbiol.">
        <title>High frequency of phylogenetically diverse reductive dehalogenase-homologous genes in deep subseafloor sedimentary metagenomes.</title>
        <authorList>
            <person name="Kawai M."/>
            <person name="Futagami T."/>
            <person name="Toyoda A."/>
            <person name="Takaki Y."/>
            <person name="Nishi S."/>
            <person name="Hori S."/>
            <person name="Arai W."/>
            <person name="Tsubouchi T."/>
            <person name="Morono Y."/>
            <person name="Uchiyama I."/>
            <person name="Ito T."/>
            <person name="Fujiyama A."/>
            <person name="Inagaki F."/>
            <person name="Takami H."/>
        </authorList>
    </citation>
    <scope>NUCLEOTIDE SEQUENCE</scope>
    <source>
        <strain evidence="1">Expedition CK06-06</strain>
    </source>
</reference>
<dbReference type="Gene3D" id="3.40.1360.10">
    <property type="match status" value="1"/>
</dbReference>
<dbReference type="EMBL" id="BARS01016718">
    <property type="protein sequence ID" value="GAF89991.1"/>
    <property type="molecule type" value="Genomic_DNA"/>
</dbReference>
<evidence type="ECO:0000313" key="1">
    <source>
        <dbReference type="EMBL" id="GAF89991.1"/>
    </source>
</evidence>
<accession>X0TS31</accession>
<proteinExistence type="predicted"/>
<protein>
    <recommendedName>
        <fullName evidence="2">DNA primase catalytic core N-terminal domain-containing protein</fullName>
    </recommendedName>
</protein>
<organism evidence="1">
    <name type="scientific">marine sediment metagenome</name>
    <dbReference type="NCBI Taxonomy" id="412755"/>
    <lineage>
        <taxon>unclassified sequences</taxon>
        <taxon>metagenomes</taxon>
        <taxon>ecological metagenomes</taxon>
    </lineage>
</organism>
<evidence type="ECO:0008006" key="2">
    <source>
        <dbReference type="Google" id="ProtNLM"/>
    </source>
</evidence>
<comment type="caution">
    <text evidence="1">The sequence shown here is derived from an EMBL/GenBank/DDBJ whole genome shotgun (WGS) entry which is preliminary data.</text>
</comment>
<name>X0TS31_9ZZZZ</name>
<sequence>MFKEYLVERYQDGSDRKNTPKPDFKFTQPKFPSLSEALRDITPLTKLPEAHPAIQFMIRRRLPKYAFTLLYYTDDFAEWARLLDPSKENDLVENEARLVIPFFNREGQLYAAQGRSLDPNARLRYITCVAEREDGLSDRRWYGLERHKTNKTTFIVEGPFDTFFLDNSVAMCGAATLKHLPVGVDKEKSVIVYDNEPRNSEICKYMHTMLHRGFRVCVWPRGLVGKDINDLILAGVSRESLQKIILDNAVTGLQGIAKLSVWRKR</sequence>